<dbReference type="Gene3D" id="3.30.70.2570">
    <property type="entry name" value="Elongation factor 4, C-terminal domain"/>
    <property type="match status" value="1"/>
</dbReference>
<dbReference type="Gene3D" id="3.40.50.300">
    <property type="entry name" value="P-loop containing nucleotide triphosphate hydrolases"/>
    <property type="match status" value="1"/>
</dbReference>
<dbReference type="GO" id="GO:0005525">
    <property type="term" value="F:GTP binding"/>
    <property type="evidence" value="ECO:0007669"/>
    <property type="project" value="UniProtKB-KW"/>
</dbReference>
<dbReference type="InterPro" id="IPR038363">
    <property type="entry name" value="LepA_C_sf"/>
</dbReference>
<dbReference type="GO" id="GO:0045727">
    <property type="term" value="P:positive regulation of translation"/>
    <property type="evidence" value="ECO:0007669"/>
    <property type="project" value="TreeGrafter"/>
</dbReference>
<dbReference type="Pfam" id="PF06421">
    <property type="entry name" value="LepA_C"/>
    <property type="match status" value="1"/>
</dbReference>
<keyword evidence="3" id="KW-0342">GTP-binding</keyword>
<keyword evidence="6" id="KW-1185">Reference proteome</keyword>
<keyword evidence="1" id="KW-0547">Nucleotide-binding</keyword>
<feature type="domain" description="Tr-type G" evidence="4">
    <location>
        <begin position="1"/>
        <end position="145"/>
    </location>
</feature>
<dbReference type="InterPro" id="IPR000795">
    <property type="entry name" value="T_Tr_GTP-bd_dom"/>
</dbReference>
<dbReference type="GO" id="GO:0043022">
    <property type="term" value="F:ribosome binding"/>
    <property type="evidence" value="ECO:0007669"/>
    <property type="project" value="TreeGrafter"/>
</dbReference>
<dbReference type="GO" id="GO:0003924">
    <property type="term" value="F:GTPase activity"/>
    <property type="evidence" value="ECO:0007669"/>
    <property type="project" value="InterPro"/>
</dbReference>
<dbReference type="GO" id="GO:0006412">
    <property type="term" value="P:translation"/>
    <property type="evidence" value="ECO:0007669"/>
    <property type="project" value="UniProtKB-KW"/>
</dbReference>
<dbReference type="Proteomes" id="UP000078200">
    <property type="component" value="Unassembled WGS sequence"/>
</dbReference>
<dbReference type="PROSITE" id="PS00301">
    <property type="entry name" value="G_TR_1"/>
    <property type="match status" value="1"/>
</dbReference>
<dbReference type="InterPro" id="IPR031157">
    <property type="entry name" value="G_TR_CS"/>
</dbReference>
<dbReference type="InterPro" id="IPR013842">
    <property type="entry name" value="LepA_CTD"/>
</dbReference>
<proteinExistence type="predicted"/>
<dbReference type="PANTHER" id="PTHR43512">
    <property type="entry name" value="TRANSLATION FACTOR GUF1-RELATED"/>
    <property type="match status" value="1"/>
</dbReference>
<dbReference type="InterPro" id="IPR027417">
    <property type="entry name" value="P-loop_NTPase"/>
</dbReference>
<dbReference type="VEuPathDB" id="VectorBase:GAUT007437"/>
<evidence type="ECO:0000259" key="4">
    <source>
        <dbReference type="PROSITE" id="PS51722"/>
    </source>
</evidence>
<name>A0A1A9UK65_GLOAU</name>
<dbReference type="NCBIfam" id="TIGR00231">
    <property type="entry name" value="small_GTP"/>
    <property type="match status" value="1"/>
</dbReference>
<protein>
    <recommendedName>
        <fullName evidence="4">Tr-type G domain-containing protein</fullName>
    </recommendedName>
</protein>
<dbReference type="Gene3D" id="2.40.30.10">
    <property type="entry name" value="Translation factors"/>
    <property type="match status" value="1"/>
</dbReference>
<dbReference type="PANTHER" id="PTHR43512:SF4">
    <property type="entry name" value="TRANSLATION FACTOR GUF1 HOMOLOG, CHLOROPLASTIC"/>
    <property type="match status" value="1"/>
</dbReference>
<evidence type="ECO:0000256" key="2">
    <source>
        <dbReference type="ARBA" id="ARBA00022917"/>
    </source>
</evidence>
<organism evidence="5 6">
    <name type="scientific">Glossina austeni</name>
    <name type="common">Savannah tsetse fly</name>
    <dbReference type="NCBI Taxonomy" id="7395"/>
    <lineage>
        <taxon>Eukaryota</taxon>
        <taxon>Metazoa</taxon>
        <taxon>Ecdysozoa</taxon>
        <taxon>Arthropoda</taxon>
        <taxon>Hexapoda</taxon>
        <taxon>Insecta</taxon>
        <taxon>Pterygota</taxon>
        <taxon>Neoptera</taxon>
        <taxon>Endopterygota</taxon>
        <taxon>Diptera</taxon>
        <taxon>Brachycera</taxon>
        <taxon>Muscomorpha</taxon>
        <taxon>Hippoboscoidea</taxon>
        <taxon>Glossinidae</taxon>
        <taxon>Glossina</taxon>
    </lineage>
</organism>
<keyword evidence="2" id="KW-0648">Protein biosynthesis</keyword>
<evidence type="ECO:0000313" key="5">
    <source>
        <dbReference type="EnsemblMetazoa" id="GAUT007437-PA"/>
    </source>
</evidence>
<evidence type="ECO:0000313" key="6">
    <source>
        <dbReference type="Proteomes" id="UP000078200"/>
    </source>
</evidence>
<sequence>MLDTMELEQERGITIKAQSVRLNYIAKNRNKYQFNLIDTPGHTDFSYEVSRSLSACEGALLIIDAAQGIEAQTIANCHIALKMKIKIIPILNKIDLPHAHPEKVVKEIENIIGIKSNHILQCSAKTGLGVPNILEHIVDNLNPPHGNPESELQALIIDSWFDNYLGVIILIRVKNGYLKQGKIIALCNEKRGIQVDLLYYDINVIQKIIEKLKNLIPRQQFDIIIQTSINNQIIAKGTVKQLRKNVLSKCYGGDMLKNNTYIC</sequence>
<reference evidence="5" key="1">
    <citation type="submission" date="2020-05" db="UniProtKB">
        <authorList>
            <consortium name="EnsemblMetazoa"/>
        </authorList>
    </citation>
    <scope>IDENTIFICATION</scope>
    <source>
        <strain evidence="5">TTRI</strain>
    </source>
</reference>
<dbReference type="InterPro" id="IPR006297">
    <property type="entry name" value="EF-4"/>
</dbReference>
<dbReference type="STRING" id="7395.A0A1A9UK65"/>
<evidence type="ECO:0000256" key="3">
    <source>
        <dbReference type="ARBA" id="ARBA00023134"/>
    </source>
</evidence>
<dbReference type="SUPFAM" id="SSF52540">
    <property type="entry name" value="P-loop containing nucleoside triphosphate hydrolases"/>
    <property type="match status" value="1"/>
</dbReference>
<dbReference type="AlphaFoldDB" id="A0A1A9UK65"/>
<dbReference type="Pfam" id="PF00009">
    <property type="entry name" value="GTP_EFTU"/>
    <property type="match status" value="1"/>
</dbReference>
<dbReference type="PROSITE" id="PS51722">
    <property type="entry name" value="G_TR_2"/>
    <property type="match status" value="1"/>
</dbReference>
<accession>A0A1A9UK65</accession>
<dbReference type="PRINTS" id="PR00315">
    <property type="entry name" value="ELONGATNFCT"/>
</dbReference>
<dbReference type="InterPro" id="IPR005225">
    <property type="entry name" value="Small_GTP-bd"/>
</dbReference>
<dbReference type="EnsemblMetazoa" id="GAUT007437-RA">
    <property type="protein sequence ID" value="GAUT007437-PA"/>
    <property type="gene ID" value="GAUT007437"/>
</dbReference>
<evidence type="ECO:0000256" key="1">
    <source>
        <dbReference type="ARBA" id="ARBA00022741"/>
    </source>
</evidence>